<accession>A0A1I6PQ68</accession>
<evidence type="ECO:0000313" key="3">
    <source>
        <dbReference type="Proteomes" id="UP000199199"/>
    </source>
</evidence>
<reference evidence="3" key="1">
    <citation type="submission" date="2016-10" db="EMBL/GenBank/DDBJ databases">
        <authorList>
            <person name="Varghese N."/>
            <person name="Submissions S."/>
        </authorList>
    </citation>
    <scope>NUCLEOTIDE SEQUENCE [LARGE SCALE GENOMIC DNA]</scope>
    <source>
        <strain evidence="3">DSM 22427</strain>
    </source>
</reference>
<dbReference type="AlphaFoldDB" id="A0A1I6PQ68"/>
<evidence type="ECO:0000256" key="1">
    <source>
        <dbReference type="SAM" id="MobiDB-lite"/>
    </source>
</evidence>
<dbReference type="OrthoDB" id="383526at2157"/>
<keyword evidence="3" id="KW-1185">Reference proteome</keyword>
<feature type="region of interest" description="Disordered" evidence="1">
    <location>
        <begin position="69"/>
        <end position="144"/>
    </location>
</feature>
<proteinExistence type="predicted"/>
<dbReference type="Proteomes" id="UP000199199">
    <property type="component" value="Unassembled WGS sequence"/>
</dbReference>
<dbReference type="RefSeq" id="WP_092901627.1">
    <property type="nucleotide sequence ID" value="NZ_FOZS01000001.1"/>
</dbReference>
<sequence>MYDDDSSGLESPDRPNAPNEIADTRGTSSTTRDRLERIDAQAERLLASLEGERARAVRRHVREIRAEARWAKRLLCDPESESPEPPDERSSSEGTPPSSNCPDTDVPMLIDRGGGVTTVRGPDPVAYQRWSERDSDPDRTESQK</sequence>
<organism evidence="2 3">
    <name type="scientific">Halostagnicola kamekurae</name>
    <dbReference type="NCBI Taxonomy" id="619731"/>
    <lineage>
        <taxon>Archaea</taxon>
        <taxon>Methanobacteriati</taxon>
        <taxon>Methanobacteriota</taxon>
        <taxon>Stenosarchaea group</taxon>
        <taxon>Halobacteria</taxon>
        <taxon>Halobacteriales</taxon>
        <taxon>Natrialbaceae</taxon>
        <taxon>Halostagnicola</taxon>
    </lineage>
</organism>
<protein>
    <submittedName>
        <fullName evidence="2">Uncharacterized protein</fullName>
    </submittedName>
</protein>
<name>A0A1I6PQ68_9EURY</name>
<gene>
    <name evidence="2" type="ORF">SAMN04488556_0717</name>
</gene>
<evidence type="ECO:0000313" key="2">
    <source>
        <dbReference type="EMBL" id="SFS42372.1"/>
    </source>
</evidence>
<feature type="region of interest" description="Disordered" evidence="1">
    <location>
        <begin position="1"/>
        <end position="34"/>
    </location>
</feature>
<dbReference type="EMBL" id="FOZS01000001">
    <property type="protein sequence ID" value="SFS42372.1"/>
    <property type="molecule type" value="Genomic_DNA"/>
</dbReference>
<feature type="compositionally biased region" description="Basic and acidic residues" evidence="1">
    <location>
        <begin position="130"/>
        <end position="144"/>
    </location>
</feature>